<dbReference type="PROSITE" id="PS00301">
    <property type="entry name" value="G_TR_1"/>
    <property type="match status" value="1"/>
</dbReference>
<dbReference type="HOGENOM" id="CLU_009995_3_3_14"/>
<dbReference type="Gene3D" id="3.30.70.240">
    <property type="match status" value="1"/>
</dbReference>
<keyword evidence="9" id="KW-0251">Elongation factor</keyword>
<dbReference type="Gene3D" id="3.30.70.2570">
    <property type="entry name" value="Elongation factor 4, C-terminal domain"/>
    <property type="match status" value="1"/>
</dbReference>
<dbReference type="GO" id="GO:0045727">
    <property type="term" value="P:positive regulation of translation"/>
    <property type="evidence" value="ECO:0007669"/>
    <property type="project" value="TreeGrafter"/>
</dbReference>
<name>G8C2K5_9MOLU</name>
<evidence type="ECO:0000256" key="7">
    <source>
        <dbReference type="ARBA" id="ARBA00023136"/>
    </source>
</evidence>
<dbReference type="NCBIfam" id="TIGR00231">
    <property type="entry name" value="small_GTP"/>
    <property type="match status" value="1"/>
</dbReference>
<dbReference type="PATRIC" id="fig|1116213.3.peg.34"/>
<dbReference type="InterPro" id="IPR038363">
    <property type="entry name" value="LepA_C_sf"/>
</dbReference>
<dbReference type="GO" id="GO:0043022">
    <property type="term" value="F:ribosome binding"/>
    <property type="evidence" value="ECO:0007669"/>
    <property type="project" value="TreeGrafter"/>
</dbReference>
<dbReference type="RefSeq" id="WP_015511418.1">
    <property type="nucleotide sequence ID" value="NC_021007.1"/>
</dbReference>
<dbReference type="InterPro" id="IPR006297">
    <property type="entry name" value="EF-4"/>
</dbReference>
<dbReference type="Pfam" id="PF00679">
    <property type="entry name" value="EFG_C"/>
    <property type="match status" value="1"/>
</dbReference>
<evidence type="ECO:0000256" key="2">
    <source>
        <dbReference type="ARBA" id="ARBA00022475"/>
    </source>
</evidence>
<dbReference type="Gene3D" id="3.30.70.870">
    <property type="entry name" value="Elongation Factor G (Translational Gtpase), domain 3"/>
    <property type="match status" value="1"/>
</dbReference>
<dbReference type="OrthoDB" id="9804431at2"/>
<dbReference type="PANTHER" id="PTHR43512">
    <property type="entry name" value="TRANSLATION FACTOR GUF1-RELATED"/>
    <property type="match status" value="1"/>
</dbReference>
<dbReference type="InterPro" id="IPR009000">
    <property type="entry name" value="Transl_B-barrel_sf"/>
</dbReference>
<evidence type="ECO:0000256" key="6">
    <source>
        <dbReference type="ARBA" id="ARBA00023134"/>
    </source>
</evidence>
<dbReference type="SUPFAM" id="SSF52540">
    <property type="entry name" value="P-loop containing nucleoside triphosphate hydrolases"/>
    <property type="match status" value="1"/>
</dbReference>
<dbReference type="PANTHER" id="PTHR43512:SF4">
    <property type="entry name" value="TRANSLATION FACTOR GUF1 HOMOLOG, CHLOROPLASTIC"/>
    <property type="match status" value="1"/>
</dbReference>
<keyword evidence="7" id="KW-0472">Membrane</keyword>
<reference evidence="9" key="1">
    <citation type="submission" date="2011-11" db="EMBL/GenBank/DDBJ databases">
        <title>Complete genome sequence of Candidatus Mycoplasma haemominutum.</title>
        <authorList>
            <person name="Barker E.N."/>
            <person name="Darby A.C."/>
            <person name="Helps C.R."/>
            <person name="Peters I.R."/>
            <person name="Hughes M.A."/>
            <person name="Radford A.D."/>
            <person name="Novacco M."/>
            <person name="Boretti F."/>
            <person name="Hofmann-Lehmann R."/>
            <person name="Tasker S."/>
        </authorList>
    </citation>
    <scope>NUCLEOTIDE SEQUENCE</scope>
    <source>
        <strain evidence="9">Birmingham 1</strain>
    </source>
</reference>
<dbReference type="InterPro" id="IPR031157">
    <property type="entry name" value="G_TR_CS"/>
</dbReference>
<gene>
    <name evidence="9" type="primary">lepA</name>
    <name evidence="9" type="ORF">MHM_00350</name>
</gene>
<protein>
    <submittedName>
        <fullName evidence="9">Translation elongation factor LepA</fullName>
    </submittedName>
</protein>
<comment type="similarity">
    <text evidence="1">Belongs to the TRAFAC class translation factor GTPase superfamily. Classic translation factor GTPase family. LepA subfamily.</text>
</comment>
<dbReference type="SUPFAM" id="SSF50447">
    <property type="entry name" value="Translation proteins"/>
    <property type="match status" value="1"/>
</dbReference>
<dbReference type="SUPFAM" id="SSF54980">
    <property type="entry name" value="EF-G C-terminal domain-like"/>
    <property type="match status" value="2"/>
</dbReference>
<dbReference type="GO" id="GO:0003746">
    <property type="term" value="F:translation elongation factor activity"/>
    <property type="evidence" value="ECO:0007669"/>
    <property type="project" value="UniProtKB-KW"/>
</dbReference>
<dbReference type="KEGG" id="mhb:MHM_00350"/>
<dbReference type="PROSITE" id="PS51722">
    <property type="entry name" value="G_TR_2"/>
    <property type="match status" value="1"/>
</dbReference>
<accession>G8C2K5</accession>
<dbReference type="Pfam" id="PF06421">
    <property type="entry name" value="LepA_C"/>
    <property type="match status" value="1"/>
</dbReference>
<proteinExistence type="inferred from homology"/>
<evidence type="ECO:0000256" key="3">
    <source>
        <dbReference type="ARBA" id="ARBA00022741"/>
    </source>
</evidence>
<dbReference type="InterPro" id="IPR000640">
    <property type="entry name" value="EFG_V-like"/>
</dbReference>
<dbReference type="Gene3D" id="2.40.30.10">
    <property type="entry name" value="Translation factors"/>
    <property type="match status" value="1"/>
</dbReference>
<dbReference type="AlphaFoldDB" id="G8C2K5"/>
<dbReference type="PRINTS" id="PR00315">
    <property type="entry name" value="ELONGATNFCT"/>
</dbReference>
<dbReference type="InterPro" id="IPR000795">
    <property type="entry name" value="T_Tr_GTP-bd_dom"/>
</dbReference>
<organism evidence="9">
    <name type="scientific">Candidatus Mycoplasma haematominutum 'Birmingham 1'</name>
    <dbReference type="NCBI Taxonomy" id="1116213"/>
    <lineage>
        <taxon>Bacteria</taxon>
        <taxon>Bacillati</taxon>
        <taxon>Mycoplasmatota</taxon>
        <taxon>Mollicutes</taxon>
        <taxon>Mycoplasmataceae</taxon>
        <taxon>Mycoplasma</taxon>
    </lineage>
</organism>
<keyword evidence="5" id="KW-0648">Protein biosynthesis</keyword>
<dbReference type="EMBL" id="HE613254">
    <property type="protein sequence ID" value="CCE66553.1"/>
    <property type="molecule type" value="Genomic_DNA"/>
</dbReference>
<dbReference type="Pfam" id="PF00009">
    <property type="entry name" value="GTP_EFTU"/>
    <property type="match status" value="1"/>
</dbReference>
<dbReference type="InterPro" id="IPR035647">
    <property type="entry name" value="EFG_III/V"/>
</dbReference>
<dbReference type="Gene3D" id="3.40.50.300">
    <property type="entry name" value="P-loop containing nucleotide triphosphate hydrolases"/>
    <property type="match status" value="1"/>
</dbReference>
<keyword evidence="4" id="KW-0378">Hydrolase</keyword>
<dbReference type="InterPro" id="IPR013842">
    <property type="entry name" value="LepA_CTD"/>
</dbReference>
<dbReference type="InterPro" id="IPR005225">
    <property type="entry name" value="Small_GTP-bd"/>
</dbReference>
<evidence type="ECO:0000259" key="8">
    <source>
        <dbReference type="PROSITE" id="PS51722"/>
    </source>
</evidence>
<evidence type="ECO:0000256" key="1">
    <source>
        <dbReference type="ARBA" id="ARBA00005454"/>
    </source>
</evidence>
<keyword evidence="2" id="KW-1003">Cell membrane</keyword>
<dbReference type="GO" id="GO:0003924">
    <property type="term" value="F:GTPase activity"/>
    <property type="evidence" value="ECO:0007669"/>
    <property type="project" value="InterPro"/>
</dbReference>
<sequence>METRNFSIIAHIDHGKSTLSDRIIEACLGLPHASITNCFLDSMELEKEKGITIKLAAIRLTWKDYVLNLIDTPGHVDFSAEVVRSLKVSEAAILLIDVTKGIQSQTVSLLKQAKSEGLRLIPVLNKIDSPLATMERISEIQSRLSAFPYLLTDCHKISAREGKGILELLDSLTLKIPPHYQNRYLASLNIPFIKKREFYALVFEAEFHNQKGTILTVRVFTGEAAKGSEIYLVKSKLKVRIREIEFLTPHSQKSEKISAGDVGRIYLFLPKELKLESGEHLCSYPTPPRVELDLLPTSKIGELKPMIFSFIAPYDDTQRTLFTTSLASLSLSDSSFRYSFTQSSALGFGANIGALGPLHLEVLITRLEREFNLKLVNGPAMSEYKAILKSGEEVYFSATHQLPAQNLVREYLEPYILLNFSLDSQYEKEFISFLSFRRNAELLNIERGVDLELTYLIPLSELNSAFVHQLYSITKGYVTYNYAFEDYYPLSLVKVGIFINNIEYPELSFLSESSEAIKRGREILLKLKENVPSQLYELALQAKIGGKVIARENVKALRKAVAAKCYGGDISRKKKLWERQAEGKKKMKESSKLQLPHSFFKSLISTKS</sequence>
<dbReference type="GO" id="GO:0005525">
    <property type="term" value="F:GTP binding"/>
    <property type="evidence" value="ECO:0007669"/>
    <property type="project" value="UniProtKB-KW"/>
</dbReference>
<feature type="domain" description="Tr-type G" evidence="8">
    <location>
        <begin position="1"/>
        <end position="183"/>
    </location>
</feature>
<evidence type="ECO:0000256" key="5">
    <source>
        <dbReference type="ARBA" id="ARBA00022917"/>
    </source>
</evidence>
<keyword evidence="3" id="KW-0547">Nucleotide-binding</keyword>
<dbReference type="InterPro" id="IPR027417">
    <property type="entry name" value="P-loop_NTPase"/>
</dbReference>
<keyword evidence="6" id="KW-0342">GTP-binding</keyword>
<evidence type="ECO:0000313" key="9">
    <source>
        <dbReference type="EMBL" id="CCE66553.1"/>
    </source>
</evidence>
<evidence type="ECO:0000256" key="4">
    <source>
        <dbReference type="ARBA" id="ARBA00022801"/>
    </source>
</evidence>
<reference evidence="9" key="2">
    <citation type="submission" date="2011-11" db="EMBL/GenBank/DDBJ databases">
        <authorList>
            <person name="Barker E."/>
        </authorList>
    </citation>
    <scope>NUCLEOTIDE SEQUENCE</scope>
    <source>
        <strain evidence="9">Birmingham 1</strain>
    </source>
</reference>